<dbReference type="OrthoDB" id="1476984at2759"/>
<proteinExistence type="predicted"/>
<dbReference type="GO" id="GO:0008948">
    <property type="term" value="F:oxaloacetate decarboxylase activity"/>
    <property type="evidence" value="ECO:0007669"/>
    <property type="project" value="TreeGrafter"/>
</dbReference>
<gene>
    <name evidence="2" type="ORF">BDZ85DRAFT_267449</name>
</gene>
<dbReference type="InterPro" id="IPR005493">
    <property type="entry name" value="RraA/RraA-like"/>
</dbReference>
<dbReference type="PANTHER" id="PTHR33254:SF28">
    <property type="entry name" value="4-HYDROXY-4-METHYL-2-OXOGLUTARATE ALDOLASE"/>
    <property type="match status" value="1"/>
</dbReference>
<dbReference type="InterPro" id="IPR036704">
    <property type="entry name" value="RraA/RraA-like_sf"/>
</dbReference>
<reference evidence="3" key="1">
    <citation type="journal article" date="2020" name="Stud. Mycol.">
        <title>101 Dothideomycetes genomes: A test case for predicting lifestyles and emergence of pathogens.</title>
        <authorList>
            <person name="Haridas S."/>
            <person name="Albert R."/>
            <person name="Binder M."/>
            <person name="Bloem J."/>
            <person name="LaButti K."/>
            <person name="Salamov A."/>
            <person name="Andreopoulos B."/>
            <person name="Baker S."/>
            <person name="Barry K."/>
            <person name="Bills G."/>
            <person name="Bluhm B."/>
            <person name="Cannon C."/>
            <person name="Castanera R."/>
            <person name="Culley D."/>
            <person name="Daum C."/>
            <person name="Ezra D."/>
            <person name="Gonzalez J."/>
            <person name="Henrissat B."/>
            <person name="Kuo A."/>
            <person name="Liang C."/>
            <person name="Lipzen A."/>
            <person name="Lutzoni F."/>
            <person name="Magnuson J."/>
            <person name="Mondo S."/>
            <person name="Nolan M."/>
            <person name="Ohm R."/>
            <person name="Pangilinan J."/>
            <person name="Park H.-J."/>
            <person name="Ramirez L."/>
            <person name="Alfaro M."/>
            <person name="Sun H."/>
            <person name="Tritt A."/>
            <person name="Yoshinaga Y."/>
            <person name="Zwiers L.-H."/>
            <person name="Turgeon B."/>
            <person name="Goodwin S."/>
            <person name="Spatafora J."/>
            <person name="Crous P."/>
            <person name="Grigoriev I."/>
        </authorList>
    </citation>
    <scope>NUCLEOTIDE SEQUENCE [LARGE SCALE GENOMIC DNA]</scope>
    <source>
        <strain evidence="3">CECT 20119</strain>
    </source>
</reference>
<evidence type="ECO:0000256" key="1">
    <source>
        <dbReference type="PIRSR" id="PIRSR605493-1"/>
    </source>
</evidence>
<dbReference type="Proteomes" id="UP000799538">
    <property type="component" value="Unassembled WGS sequence"/>
</dbReference>
<keyword evidence="1" id="KW-0479">Metal-binding</keyword>
<evidence type="ECO:0000313" key="3">
    <source>
        <dbReference type="Proteomes" id="UP000799538"/>
    </source>
</evidence>
<dbReference type="CDD" id="cd16841">
    <property type="entry name" value="RraA_family"/>
    <property type="match status" value="1"/>
</dbReference>
<name>A0A6A6G3I1_9PEZI</name>
<keyword evidence="3" id="KW-1185">Reference proteome</keyword>
<protein>
    <submittedName>
        <fullName evidence="2">Ribonuclease E inhibitor RraA/Dimethylmenaquinone methyltransferase</fullName>
    </submittedName>
</protein>
<feature type="binding site" evidence="1">
    <location>
        <position position="121"/>
    </location>
    <ligand>
        <name>Mg(2+)</name>
        <dbReference type="ChEBI" id="CHEBI:18420"/>
    </ligand>
</feature>
<evidence type="ECO:0000313" key="2">
    <source>
        <dbReference type="EMBL" id="KAF2220267.1"/>
    </source>
</evidence>
<accession>A0A6A6G3I1</accession>
<comment type="cofactor">
    <cofactor evidence="1">
        <name>Mg(2+)</name>
        <dbReference type="ChEBI" id="CHEBI:18420"/>
    </cofactor>
</comment>
<dbReference type="GO" id="GO:0046872">
    <property type="term" value="F:metal ion binding"/>
    <property type="evidence" value="ECO:0007669"/>
    <property type="project" value="UniProtKB-KW"/>
</dbReference>
<dbReference type="AlphaFoldDB" id="A0A6A6G3I1"/>
<dbReference type="GO" id="GO:0047443">
    <property type="term" value="F:4-hydroxy-4-methyl-2-oxoglutarate aldolase activity"/>
    <property type="evidence" value="ECO:0007669"/>
    <property type="project" value="TreeGrafter"/>
</dbReference>
<dbReference type="SUPFAM" id="SSF89562">
    <property type="entry name" value="RraA-like"/>
    <property type="match status" value="1"/>
</dbReference>
<keyword evidence="1" id="KW-0460">Magnesium</keyword>
<feature type="binding site" evidence="1">
    <location>
        <begin position="98"/>
        <end position="101"/>
    </location>
    <ligand>
        <name>substrate</name>
    </ligand>
</feature>
<sequence>MVSQETIEAISAFTTCDVADALQKFQVPQGGFLSGLTMWSPERQNGSTRIVGPAYTVKYVLNEDDDKSKPSEHYVDTIPSGSVVFISAPPDIVNAVYGGLMATRAQYSGAVGTIVDGRIRDLQEHRDLNYPVFAREVGTSAPAEVVRVSAINVPVALRSPGQQTTVNPGDILVADLNGVVCIPAHLADQLPELMESQAAADEKIAEEIKKGAKFAEASKKHRGGVRMPRT</sequence>
<dbReference type="EMBL" id="ML992513">
    <property type="protein sequence ID" value="KAF2220267.1"/>
    <property type="molecule type" value="Genomic_DNA"/>
</dbReference>
<dbReference type="PANTHER" id="PTHR33254">
    <property type="entry name" value="4-HYDROXY-4-METHYL-2-OXOGLUTARATE ALDOLASE 3-RELATED"/>
    <property type="match status" value="1"/>
</dbReference>
<organism evidence="2 3">
    <name type="scientific">Elsinoe ampelina</name>
    <dbReference type="NCBI Taxonomy" id="302913"/>
    <lineage>
        <taxon>Eukaryota</taxon>
        <taxon>Fungi</taxon>
        <taxon>Dikarya</taxon>
        <taxon>Ascomycota</taxon>
        <taxon>Pezizomycotina</taxon>
        <taxon>Dothideomycetes</taxon>
        <taxon>Dothideomycetidae</taxon>
        <taxon>Myriangiales</taxon>
        <taxon>Elsinoaceae</taxon>
        <taxon>Elsinoe</taxon>
    </lineage>
</organism>
<dbReference type="Pfam" id="PF03737">
    <property type="entry name" value="RraA-like"/>
    <property type="match status" value="1"/>
</dbReference>
<feature type="binding site" evidence="1">
    <location>
        <position position="120"/>
    </location>
    <ligand>
        <name>substrate</name>
    </ligand>
</feature>
<dbReference type="Gene3D" id="3.50.30.40">
    <property type="entry name" value="Ribonuclease E inhibitor RraA/RraA-like"/>
    <property type="match status" value="1"/>
</dbReference>